<evidence type="ECO:0000313" key="1">
    <source>
        <dbReference type="EMBL" id="CAF4755850.1"/>
    </source>
</evidence>
<dbReference type="Proteomes" id="UP000676336">
    <property type="component" value="Unassembled WGS sequence"/>
</dbReference>
<organism evidence="1 2">
    <name type="scientific">Rotaria magnacalcarata</name>
    <dbReference type="NCBI Taxonomy" id="392030"/>
    <lineage>
        <taxon>Eukaryota</taxon>
        <taxon>Metazoa</taxon>
        <taxon>Spiralia</taxon>
        <taxon>Gnathifera</taxon>
        <taxon>Rotifera</taxon>
        <taxon>Eurotatoria</taxon>
        <taxon>Bdelloidea</taxon>
        <taxon>Philodinida</taxon>
        <taxon>Philodinidae</taxon>
        <taxon>Rotaria</taxon>
    </lineage>
</organism>
<sequence>MKYIDYSMIDVATISSIQRTSRGLYDMKELSDQITLICSTYFRAITSQELLYR</sequence>
<feature type="non-terminal residue" evidence="1">
    <location>
        <position position="1"/>
    </location>
</feature>
<reference evidence="1" key="1">
    <citation type="submission" date="2021-02" db="EMBL/GenBank/DDBJ databases">
        <authorList>
            <person name="Nowell W R."/>
        </authorList>
    </citation>
    <scope>NUCLEOTIDE SEQUENCE</scope>
</reference>
<dbReference type="EMBL" id="CAJOBI010138276">
    <property type="protein sequence ID" value="CAF4755850.1"/>
    <property type="molecule type" value="Genomic_DNA"/>
</dbReference>
<accession>A0A8S3ARJ3</accession>
<protein>
    <submittedName>
        <fullName evidence="1">Uncharacterized protein</fullName>
    </submittedName>
</protein>
<gene>
    <name evidence="1" type="ORF">SMN809_LOCUS45333</name>
</gene>
<proteinExistence type="predicted"/>
<dbReference type="AlphaFoldDB" id="A0A8S3ARJ3"/>
<comment type="caution">
    <text evidence="1">The sequence shown here is derived from an EMBL/GenBank/DDBJ whole genome shotgun (WGS) entry which is preliminary data.</text>
</comment>
<name>A0A8S3ARJ3_9BILA</name>
<evidence type="ECO:0000313" key="2">
    <source>
        <dbReference type="Proteomes" id="UP000676336"/>
    </source>
</evidence>